<dbReference type="PANTHER" id="PTHR34203">
    <property type="entry name" value="METHYLTRANSFERASE, FKBM FAMILY PROTEIN"/>
    <property type="match status" value="1"/>
</dbReference>
<dbReference type="Proteomes" id="UP000001937">
    <property type="component" value="Chromosome"/>
</dbReference>
<dbReference type="Pfam" id="PF05050">
    <property type="entry name" value="Methyltransf_21"/>
    <property type="match status" value="1"/>
</dbReference>
<feature type="region of interest" description="Disordered" evidence="1">
    <location>
        <begin position="256"/>
        <end position="285"/>
    </location>
</feature>
<dbReference type="eggNOG" id="COG2242">
    <property type="taxonomic scope" value="Bacteria"/>
</dbReference>
<evidence type="ECO:0000313" key="3">
    <source>
        <dbReference type="EMBL" id="ABD10676.1"/>
    </source>
</evidence>
<dbReference type="HOGENOM" id="CLU_074577_2_0_11"/>
<dbReference type="OrthoDB" id="424472at2"/>
<dbReference type="InterPro" id="IPR006342">
    <property type="entry name" value="FkbM_mtfrase"/>
</dbReference>
<keyword evidence="4" id="KW-1185">Reference proteome</keyword>
<evidence type="ECO:0000313" key="4">
    <source>
        <dbReference type="Proteomes" id="UP000001937"/>
    </source>
</evidence>
<dbReference type="EMBL" id="CP000249">
    <property type="protein sequence ID" value="ABD10676.1"/>
    <property type="molecule type" value="Genomic_DNA"/>
</dbReference>
<dbReference type="STRING" id="106370.Francci3_1299"/>
<reference evidence="3 4" key="1">
    <citation type="journal article" date="2007" name="Genome Res.">
        <title>Genome characteristics of facultatively symbiotic Frankia sp. strains reflect host range and host plant biogeography.</title>
        <authorList>
            <person name="Normand P."/>
            <person name="Lapierre P."/>
            <person name="Tisa L.S."/>
            <person name="Gogarten J.P."/>
            <person name="Alloisio N."/>
            <person name="Bagnarol E."/>
            <person name="Bassi C.A."/>
            <person name="Berry A.M."/>
            <person name="Bickhart D.M."/>
            <person name="Choisne N."/>
            <person name="Couloux A."/>
            <person name="Cournoyer B."/>
            <person name="Cruveiller S."/>
            <person name="Daubin V."/>
            <person name="Demange N."/>
            <person name="Francino M.P."/>
            <person name="Goltsman E."/>
            <person name="Huang Y."/>
            <person name="Kopp O.R."/>
            <person name="Labarre L."/>
            <person name="Lapidus A."/>
            <person name="Lavire C."/>
            <person name="Marechal J."/>
            <person name="Martinez M."/>
            <person name="Mastronunzio J.E."/>
            <person name="Mullin B.C."/>
            <person name="Niemann J."/>
            <person name="Pujic P."/>
            <person name="Rawnsley T."/>
            <person name="Rouy Z."/>
            <person name="Schenowitz C."/>
            <person name="Sellstedt A."/>
            <person name="Tavares F."/>
            <person name="Tomkins J.P."/>
            <person name="Vallenet D."/>
            <person name="Valverde C."/>
            <person name="Wall L.G."/>
            <person name="Wang Y."/>
            <person name="Medigue C."/>
            <person name="Benson D.R."/>
        </authorList>
    </citation>
    <scope>NUCLEOTIDE SEQUENCE [LARGE SCALE GENOMIC DNA]</scope>
    <source>
        <strain evidence="4">DSM 45818 / CECT 9043 / CcI3</strain>
    </source>
</reference>
<keyword evidence="3" id="KW-0808">Transferase</keyword>
<evidence type="ECO:0000256" key="1">
    <source>
        <dbReference type="SAM" id="MobiDB-lite"/>
    </source>
</evidence>
<keyword evidence="3" id="KW-0489">Methyltransferase</keyword>
<name>Q2JDG6_FRACC</name>
<proteinExistence type="predicted"/>
<protein>
    <submittedName>
        <fullName evidence="3">Methyltransferase FkbM</fullName>
    </submittedName>
</protein>
<evidence type="ECO:0000259" key="2">
    <source>
        <dbReference type="Pfam" id="PF05050"/>
    </source>
</evidence>
<dbReference type="InterPro" id="IPR029063">
    <property type="entry name" value="SAM-dependent_MTases_sf"/>
</dbReference>
<organism evidence="3 4">
    <name type="scientific">Frankia casuarinae (strain DSM 45818 / CECT 9043 / HFP020203 / CcI3)</name>
    <dbReference type="NCBI Taxonomy" id="106370"/>
    <lineage>
        <taxon>Bacteria</taxon>
        <taxon>Bacillati</taxon>
        <taxon>Actinomycetota</taxon>
        <taxon>Actinomycetes</taxon>
        <taxon>Frankiales</taxon>
        <taxon>Frankiaceae</taxon>
        <taxon>Frankia</taxon>
    </lineage>
</organism>
<dbReference type="KEGG" id="fra:Francci3_1299"/>
<dbReference type="NCBIfam" id="TIGR01444">
    <property type="entry name" value="fkbM_fam"/>
    <property type="match status" value="1"/>
</dbReference>
<gene>
    <name evidence="3" type="ordered locus">Francci3_1299</name>
</gene>
<dbReference type="SUPFAM" id="SSF53335">
    <property type="entry name" value="S-adenosyl-L-methionine-dependent methyltransferases"/>
    <property type="match status" value="1"/>
</dbReference>
<dbReference type="PANTHER" id="PTHR34203:SF15">
    <property type="entry name" value="SLL1173 PROTEIN"/>
    <property type="match status" value="1"/>
</dbReference>
<dbReference type="InterPro" id="IPR052514">
    <property type="entry name" value="SAM-dependent_MTase"/>
</dbReference>
<dbReference type="AlphaFoldDB" id="Q2JDG6"/>
<accession>Q2JDG6</accession>
<dbReference type="Gene3D" id="3.40.50.150">
    <property type="entry name" value="Vaccinia Virus protein VP39"/>
    <property type="match status" value="1"/>
</dbReference>
<dbReference type="GO" id="GO:0032259">
    <property type="term" value="P:methylation"/>
    <property type="evidence" value="ECO:0007669"/>
    <property type="project" value="UniProtKB-KW"/>
</dbReference>
<accession>A0A1X1PXQ8</accession>
<dbReference type="RefSeq" id="WP_011435742.1">
    <property type="nucleotide sequence ID" value="NC_007777.1"/>
</dbReference>
<dbReference type="GO" id="GO:0008168">
    <property type="term" value="F:methyltransferase activity"/>
    <property type="evidence" value="ECO:0007669"/>
    <property type="project" value="UniProtKB-KW"/>
</dbReference>
<sequence>MPTLSVLRPLAERLTHHLVVARRLPPPFQATRIYVSSEAGLKYLRPSLAAVDPVLTDLVGEVVRPGHVVWDIGANVGLFAFAAASAATSSGTVVAVEPDTWLVGMLRRSQTRSPRHGGSSATDGRATVKILPAAVGAAPGISTFHIASRNRATSHLDGFGSSQTGGTRAAQLVPTFTLDGLLTHFPAPDVVKIDVEGAEHAVLSGGRRLLGDIRPTVICEVTGRNAEAVGDLLRGHGYRIVDAEVPPPARRPLTAAPWSTLAVPDVPPSTPRPASGQVPEPLVRA</sequence>
<feature type="domain" description="Methyltransferase FkbM" evidence="2">
    <location>
        <begin position="71"/>
        <end position="240"/>
    </location>
</feature>